<dbReference type="InterPro" id="IPR029019">
    <property type="entry name" value="HEX_eukaryotic_N"/>
</dbReference>
<reference evidence="12 13" key="1">
    <citation type="journal article" date="2019" name="Sci. Rep.">
        <title>Nanopore sequencing improves the draft genome of the human pathogenic amoeba Naegleria fowleri.</title>
        <authorList>
            <person name="Liechti N."/>
            <person name="Schurch N."/>
            <person name="Bruggmann R."/>
            <person name="Wittwer M."/>
        </authorList>
    </citation>
    <scope>NUCLEOTIDE SEQUENCE [LARGE SCALE GENOMIC DNA]</scope>
    <source>
        <strain evidence="12 13">ATCC 30894</strain>
    </source>
</reference>
<feature type="signal peptide" evidence="9">
    <location>
        <begin position="1"/>
        <end position="18"/>
    </location>
</feature>
<comment type="similarity">
    <text evidence="2 6">Belongs to the glycosyl hydrolase 20 family.</text>
</comment>
<dbReference type="GO" id="GO:0030203">
    <property type="term" value="P:glycosaminoglycan metabolic process"/>
    <property type="evidence" value="ECO:0007669"/>
    <property type="project" value="TreeGrafter"/>
</dbReference>
<dbReference type="SUPFAM" id="SSF51445">
    <property type="entry name" value="(Trans)glycosidases"/>
    <property type="match status" value="1"/>
</dbReference>
<evidence type="ECO:0000256" key="4">
    <source>
        <dbReference type="ARBA" id="ARBA00023180"/>
    </source>
</evidence>
<evidence type="ECO:0000313" key="13">
    <source>
        <dbReference type="Proteomes" id="UP000444721"/>
    </source>
</evidence>
<dbReference type="PRINTS" id="PR00738">
    <property type="entry name" value="GLHYDRLASE20"/>
</dbReference>
<dbReference type="GO" id="GO:0016020">
    <property type="term" value="C:membrane"/>
    <property type="evidence" value="ECO:0007669"/>
    <property type="project" value="TreeGrafter"/>
</dbReference>
<dbReference type="GO" id="GO:0005975">
    <property type="term" value="P:carbohydrate metabolic process"/>
    <property type="evidence" value="ECO:0007669"/>
    <property type="project" value="InterPro"/>
</dbReference>
<dbReference type="VEuPathDB" id="AmoebaDB:NF0048870"/>
<evidence type="ECO:0000256" key="3">
    <source>
        <dbReference type="ARBA" id="ARBA00022801"/>
    </source>
</evidence>
<sequence>MSVVRTLLLSILVILSLHQETPHNHHHHYHHHYFSIIGRVKAQTNVNSNTFIDKYLIPRPKEVTWEETATKLLSFYKLNFVLYVKGTKVDRTQFPVVDTALKRYEAWMFKLFETKGSPTNYDSDFLFYNEDVVIQITEDVTYPVLDVLNIDESYELTIRTRGIVIKSTSQFGFLRALETFSQMIRRNINDQFFFIPNTPIYIKDSPRFKHRGLMIDVARNYIYPETIKEIIDLMSFDKLNVLHIHFTDAQSFPYQMYGSFSDLSDKGSFSKELVYSKEDIASLIEYAYFRGIQIIPEFDMPGHTKSFSFAYPEVVSSCPKRLATNVNNYPLNVAESTTFDIIEAILGQWQSKDTLMEKTKISNSILLSIMHLGGDEVTKACWTDENPIIFNFFNAMQNQTQFGKIQNGYDIWGYFQAMIASKPNYQKLTTTIFWEDSFLSMAQQTTLFKPDPSKSICQIWRDPANIRNCVSQGYKTILSAGYYLDMINNPIGFSPNPNPPPYTFVDTWKSMYLIDPFDQFVNVSSSLDYVNSILGIEAALWAENVHDETIISTLYPRLTAFAERAWSDRSVKDLTDATTRLVNHRCHTQIKRGFKDIPPIKPIYCSYQYISEEPKEEITWAYGAAIAMFCINAFLVSMVLAMMIVVFCVYKKYASLKKAYRNDISMSEDKLNSYYVRED</sequence>
<comment type="catalytic activity">
    <reaction evidence="1 6">
        <text>Hydrolysis of terminal non-reducing N-acetyl-D-hexosamine residues in N-acetyl-beta-D-hexosaminides.</text>
        <dbReference type="EC" id="3.2.1.52"/>
    </reaction>
</comment>
<dbReference type="Proteomes" id="UP000444721">
    <property type="component" value="Unassembled WGS sequence"/>
</dbReference>
<dbReference type="Pfam" id="PF00728">
    <property type="entry name" value="Glyco_hydro_20"/>
    <property type="match status" value="1"/>
</dbReference>
<feature type="domain" description="Glycoside hydrolase family 20 catalytic" evidence="10">
    <location>
        <begin position="208"/>
        <end position="568"/>
    </location>
</feature>
<dbReference type="OrthoDB" id="428480at2759"/>
<dbReference type="EMBL" id="VFQX01000068">
    <property type="protein sequence ID" value="KAF0972361.1"/>
    <property type="molecule type" value="Genomic_DNA"/>
</dbReference>
<proteinExistence type="inferred from homology"/>
<dbReference type="Pfam" id="PF14845">
    <property type="entry name" value="Glycohydro_20b2"/>
    <property type="match status" value="1"/>
</dbReference>
<keyword evidence="3 6" id="KW-0378">Hydrolase</keyword>
<dbReference type="SUPFAM" id="SSF55545">
    <property type="entry name" value="beta-N-acetylhexosaminidase-like domain"/>
    <property type="match status" value="1"/>
</dbReference>
<dbReference type="InterPro" id="IPR015883">
    <property type="entry name" value="Glyco_hydro_20_cat"/>
</dbReference>
<dbReference type="RefSeq" id="XP_044557076.1">
    <property type="nucleotide sequence ID" value="XM_044713204.1"/>
</dbReference>
<keyword evidence="8" id="KW-0812">Transmembrane</keyword>
<evidence type="ECO:0000256" key="9">
    <source>
        <dbReference type="SAM" id="SignalP"/>
    </source>
</evidence>
<keyword evidence="9" id="KW-0732">Signal</keyword>
<evidence type="ECO:0000259" key="11">
    <source>
        <dbReference type="Pfam" id="PF14845"/>
    </source>
</evidence>
<dbReference type="GeneID" id="68116481"/>
<dbReference type="PIRSF" id="PIRSF001093">
    <property type="entry name" value="B-hxosamndse_ab_euk"/>
    <property type="match status" value="1"/>
</dbReference>
<organism evidence="12 13">
    <name type="scientific">Naegleria fowleri</name>
    <name type="common">Brain eating amoeba</name>
    <dbReference type="NCBI Taxonomy" id="5763"/>
    <lineage>
        <taxon>Eukaryota</taxon>
        <taxon>Discoba</taxon>
        <taxon>Heterolobosea</taxon>
        <taxon>Tetramitia</taxon>
        <taxon>Eutetramitia</taxon>
        <taxon>Vahlkampfiidae</taxon>
        <taxon>Naegleria</taxon>
    </lineage>
</organism>
<keyword evidence="13" id="KW-1185">Reference proteome</keyword>
<evidence type="ECO:0000256" key="6">
    <source>
        <dbReference type="PIRNR" id="PIRNR001093"/>
    </source>
</evidence>
<dbReference type="VEuPathDB" id="AmoebaDB:FDP41_009264"/>
<evidence type="ECO:0000313" key="12">
    <source>
        <dbReference type="EMBL" id="KAF0972361.1"/>
    </source>
</evidence>
<dbReference type="AlphaFoldDB" id="A0A6A5BCF7"/>
<dbReference type="EC" id="3.2.1.52" evidence="6"/>
<feature type="transmembrane region" description="Helical" evidence="8">
    <location>
        <begin position="620"/>
        <end position="650"/>
    </location>
</feature>
<dbReference type="InterPro" id="IPR017853">
    <property type="entry name" value="GH"/>
</dbReference>
<dbReference type="GO" id="GO:0004563">
    <property type="term" value="F:beta-N-acetylhexosaminidase activity"/>
    <property type="evidence" value="ECO:0007669"/>
    <property type="project" value="UniProtKB-EC"/>
</dbReference>
<keyword evidence="4" id="KW-0325">Glycoprotein</keyword>
<feature type="active site" description="Proton donor" evidence="7">
    <location>
        <position position="376"/>
    </location>
</feature>
<evidence type="ECO:0000256" key="2">
    <source>
        <dbReference type="ARBA" id="ARBA00006285"/>
    </source>
</evidence>
<protein>
    <recommendedName>
        <fullName evidence="6">Beta-hexosaminidase</fullName>
        <ecNumber evidence="6">3.2.1.52</ecNumber>
    </recommendedName>
</protein>
<keyword evidence="8" id="KW-1133">Transmembrane helix</keyword>
<keyword evidence="8" id="KW-0472">Membrane</keyword>
<comment type="caution">
    <text evidence="12">The sequence shown here is derived from an EMBL/GenBank/DDBJ whole genome shotgun (WGS) entry which is preliminary data.</text>
</comment>
<keyword evidence="5 6" id="KW-0326">Glycosidase</keyword>
<evidence type="ECO:0000256" key="7">
    <source>
        <dbReference type="PIRSR" id="PIRSR001093-1"/>
    </source>
</evidence>
<dbReference type="Gene3D" id="3.20.20.80">
    <property type="entry name" value="Glycosidases"/>
    <property type="match status" value="1"/>
</dbReference>
<evidence type="ECO:0000259" key="10">
    <source>
        <dbReference type="Pfam" id="PF00728"/>
    </source>
</evidence>
<feature type="domain" description="Beta-hexosaminidase eukaryotic type N-terminal" evidence="11">
    <location>
        <begin position="56"/>
        <end position="183"/>
    </location>
</feature>
<dbReference type="InterPro" id="IPR029018">
    <property type="entry name" value="Hex-like_dom2"/>
</dbReference>
<dbReference type="VEuPathDB" id="AmoebaDB:NfTy_061050"/>
<feature type="chain" id="PRO_5025531022" description="Beta-hexosaminidase" evidence="9">
    <location>
        <begin position="19"/>
        <end position="679"/>
    </location>
</feature>
<evidence type="ECO:0000256" key="5">
    <source>
        <dbReference type="ARBA" id="ARBA00023295"/>
    </source>
</evidence>
<dbReference type="Gene3D" id="3.30.379.10">
    <property type="entry name" value="Chitobiase/beta-hexosaminidase domain 2-like"/>
    <property type="match status" value="1"/>
</dbReference>
<dbReference type="InterPro" id="IPR025705">
    <property type="entry name" value="Beta_hexosaminidase_sua/sub"/>
</dbReference>
<accession>A0A6A5BCF7</accession>
<evidence type="ECO:0000256" key="1">
    <source>
        <dbReference type="ARBA" id="ARBA00001231"/>
    </source>
</evidence>
<dbReference type="PANTHER" id="PTHR22600">
    <property type="entry name" value="BETA-HEXOSAMINIDASE"/>
    <property type="match status" value="1"/>
</dbReference>
<dbReference type="PANTHER" id="PTHR22600:SF21">
    <property type="entry name" value="BETA-HEXOSAMINIDASE A"/>
    <property type="match status" value="1"/>
</dbReference>
<gene>
    <name evidence="12" type="ORF">FDP41_009264</name>
</gene>
<evidence type="ECO:0000256" key="8">
    <source>
        <dbReference type="SAM" id="Phobius"/>
    </source>
</evidence>
<name>A0A6A5BCF7_NAEFO</name>